<dbReference type="KEGG" id="bce:BC5094"/>
<evidence type="ECO:0000313" key="1">
    <source>
        <dbReference type="EMBL" id="AAP11963.1"/>
    </source>
</evidence>
<dbReference type="HOGENOM" id="CLU_2663353_0_0_9"/>
<organism evidence="1 2">
    <name type="scientific">Bacillus cereus (strain ATCC 14579 / DSM 31 / CCUG 7414 / JCM 2152 / NBRC 15305 / NCIMB 9373 / NCTC 2599 / NRRL B-3711)</name>
    <dbReference type="NCBI Taxonomy" id="226900"/>
    <lineage>
        <taxon>Bacteria</taxon>
        <taxon>Bacillati</taxon>
        <taxon>Bacillota</taxon>
        <taxon>Bacilli</taxon>
        <taxon>Bacillales</taxon>
        <taxon>Bacillaceae</taxon>
        <taxon>Bacillus</taxon>
        <taxon>Bacillus cereus group</taxon>
    </lineage>
</organism>
<protein>
    <submittedName>
        <fullName evidence="1">Transposase</fullName>
    </submittedName>
</protein>
<dbReference type="AlphaFoldDB" id="Q815P7"/>
<proteinExistence type="predicted"/>
<name>Q815P7_BACCR</name>
<reference evidence="1 2" key="1">
    <citation type="journal article" date="2003" name="Nature">
        <title>Genome sequence of Bacillus cereus and comparative analysis with Bacillus anthracis.</title>
        <authorList>
            <person name="Ivanova N."/>
            <person name="Sorokin A."/>
            <person name="Anderson I."/>
            <person name="Galleron N."/>
            <person name="Candelon B."/>
            <person name="Kapatral V."/>
            <person name="Bhattacharyya A."/>
            <person name="Reznik G."/>
            <person name="Mikhailova N."/>
            <person name="Lapidus A."/>
            <person name="Chu L."/>
            <person name="Mazur M."/>
            <person name="Goltsman E."/>
            <person name="Larsen N."/>
            <person name="D'Souza M."/>
            <person name="Walunas T."/>
            <person name="Grechkin Y."/>
            <person name="Pusch G."/>
            <person name="Haselkorn R."/>
            <person name="Fonstein M."/>
            <person name="Ehrlich S.D."/>
            <person name="Overbeek R."/>
            <person name="Kyrpides N."/>
        </authorList>
    </citation>
    <scope>NUCLEOTIDE SEQUENCE [LARGE SCALE GENOMIC DNA]</scope>
    <source>
        <strain evidence="2">ATCC 14579 / DSM 31 / CCUG 7414 / JCM 2152 / NBRC 15305 / NCIMB 9373 / NCTC 2599 / NRRL B-3711</strain>
    </source>
</reference>
<dbReference type="EMBL" id="AE016877">
    <property type="protein sequence ID" value="AAP11963.1"/>
    <property type="molecule type" value="Genomic_DNA"/>
</dbReference>
<sequence>MESLWFHVRDIIIIFSFPRKESERENQDEIGKGFILEVSQFKNRRKGVRQITLKLAGQFQGVYNLKRIPRIMKKH</sequence>
<keyword evidence="2" id="KW-1185">Reference proteome</keyword>
<gene>
    <name evidence="1" type="ordered locus">BC_5094</name>
</gene>
<accession>Q815P7</accession>
<evidence type="ECO:0000313" key="2">
    <source>
        <dbReference type="Proteomes" id="UP000001417"/>
    </source>
</evidence>
<dbReference type="Proteomes" id="UP000001417">
    <property type="component" value="Chromosome"/>
</dbReference>